<dbReference type="Proteomes" id="UP000254575">
    <property type="component" value="Unassembled WGS sequence"/>
</dbReference>
<evidence type="ECO:0000256" key="7">
    <source>
        <dbReference type="ARBA" id="ARBA00023136"/>
    </source>
</evidence>
<name>A0A380MXE4_9GAMM</name>
<keyword evidence="5 10" id="KW-1133">Transmembrane helix</keyword>
<gene>
    <name evidence="10 11" type="primary">plsY</name>
    <name evidence="11" type="ORF">NCTC10717_01264</name>
</gene>
<dbReference type="GO" id="GO:0008654">
    <property type="term" value="P:phospholipid biosynthetic process"/>
    <property type="evidence" value="ECO:0007669"/>
    <property type="project" value="UniProtKB-UniRule"/>
</dbReference>
<dbReference type="NCBIfam" id="TIGR00023">
    <property type="entry name" value="glycerol-3-phosphate 1-O-acyltransferase PlsY"/>
    <property type="match status" value="1"/>
</dbReference>
<feature type="transmembrane region" description="Helical" evidence="10">
    <location>
        <begin position="84"/>
        <end position="104"/>
    </location>
</feature>
<dbReference type="GO" id="GO:0043772">
    <property type="term" value="F:acyl-phosphate glycerol-3-phosphate acyltransferase activity"/>
    <property type="evidence" value="ECO:0007669"/>
    <property type="project" value="UniProtKB-UniRule"/>
</dbReference>
<dbReference type="UniPathway" id="UPA00085"/>
<keyword evidence="12" id="KW-1185">Reference proteome</keyword>
<feature type="transmembrane region" description="Helical" evidence="10">
    <location>
        <begin position="116"/>
        <end position="138"/>
    </location>
</feature>
<comment type="function">
    <text evidence="10">Catalyzes the transfer of an acyl group from acyl-phosphate (acyl-PO(4)) to glycerol-3-phosphate (G3P) to form lysophosphatidic acid (LPA). This enzyme utilizes acyl-phosphate as fatty acyl donor, but not acyl-CoA or acyl-ACP.</text>
</comment>
<reference evidence="11 12" key="1">
    <citation type="submission" date="2018-06" db="EMBL/GenBank/DDBJ databases">
        <authorList>
            <consortium name="Pathogen Informatics"/>
            <person name="Doyle S."/>
        </authorList>
    </citation>
    <scope>NUCLEOTIDE SEQUENCE [LARGE SCALE GENOMIC DNA]</scope>
    <source>
        <strain evidence="11 12">NCTC10717</strain>
    </source>
</reference>
<evidence type="ECO:0000256" key="8">
    <source>
        <dbReference type="ARBA" id="ARBA00023209"/>
    </source>
</evidence>
<keyword evidence="9 10" id="KW-1208">Phospholipid metabolism</keyword>
<dbReference type="PANTHER" id="PTHR30309:SF0">
    <property type="entry name" value="GLYCEROL-3-PHOSPHATE ACYLTRANSFERASE-RELATED"/>
    <property type="match status" value="1"/>
</dbReference>
<dbReference type="OrthoDB" id="9777124at2"/>
<protein>
    <recommendedName>
        <fullName evidence="10">Glycerol-3-phosphate acyltransferase</fullName>
    </recommendedName>
    <alternativeName>
        <fullName evidence="10">Acyl-PO4 G3P acyltransferase</fullName>
    </alternativeName>
    <alternativeName>
        <fullName evidence="10">Acyl-phosphate--glycerol-3-phosphate acyltransferase</fullName>
    </alternativeName>
    <alternativeName>
        <fullName evidence="10">G3P acyltransferase</fullName>
        <shortName evidence="10">GPAT</shortName>
        <ecNumber evidence="10">2.3.1.275</ecNumber>
    </alternativeName>
    <alternativeName>
        <fullName evidence="10">Lysophosphatidic acid synthase</fullName>
        <shortName evidence="10">LPA synthase</shortName>
    </alternativeName>
</protein>
<dbReference type="PANTHER" id="PTHR30309">
    <property type="entry name" value="INNER MEMBRANE PROTEIN YGIH"/>
    <property type="match status" value="1"/>
</dbReference>
<dbReference type="HAMAP" id="MF_01043">
    <property type="entry name" value="PlsY"/>
    <property type="match status" value="1"/>
</dbReference>
<keyword evidence="7 10" id="KW-0472">Membrane</keyword>
<comment type="pathway">
    <text evidence="10">Lipid metabolism; phospholipid metabolism.</text>
</comment>
<evidence type="ECO:0000256" key="1">
    <source>
        <dbReference type="ARBA" id="ARBA00022475"/>
    </source>
</evidence>
<keyword evidence="2 10" id="KW-0444">Lipid biosynthesis</keyword>
<keyword evidence="11" id="KW-0012">Acyltransferase</keyword>
<comment type="catalytic activity">
    <reaction evidence="10">
        <text>an acyl phosphate + sn-glycerol 3-phosphate = a 1-acyl-sn-glycero-3-phosphate + phosphate</text>
        <dbReference type="Rhea" id="RHEA:34075"/>
        <dbReference type="ChEBI" id="CHEBI:43474"/>
        <dbReference type="ChEBI" id="CHEBI:57597"/>
        <dbReference type="ChEBI" id="CHEBI:57970"/>
        <dbReference type="ChEBI" id="CHEBI:59918"/>
        <dbReference type="EC" id="2.3.1.275"/>
    </reaction>
</comment>
<dbReference type="RefSeq" id="WP_115218493.1">
    <property type="nucleotide sequence ID" value="NZ_UHIA01000004.1"/>
</dbReference>
<dbReference type="EC" id="2.3.1.275" evidence="10"/>
<keyword evidence="4 10" id="KW-0812">Transmembrane</keyword>
<comment type="caution">
    <text evidence="10">Lacks conserved residue(s) required for the propagation of feature annotation.</text>
</comment>
<sequence length="204" mass="21994">MQIIAVIAAAVAGYLSGSLSSAVIVCRMMGLPDPRSQGSGNPGATNVMRIGGKKAAAITLAGDLLKGLIPVLILKMLFPAHDHLWIAAGLGAFFGHLYPIFFAFQGGKGVATAVGVLLAWHWPVALICIVIWLGIFLLTRVSSLSALIASFCAPWLAFFWIADKQLPMAILAMVAVLIYRHRENIRRLAKGEESAFKKRRDNKE</sequence>
<dbReference type="EMBL" id="UHIA01000004">
    <property type="protein sequence ID" value="SUO96952.1"/>
    <property type="molecule type" value="Genomic_DNA"/>
</dbReference>
<evidence type="ECO:0000313" key="12">
    <source>
        <dbReference type="Proteomes" id="UP000254575"/>
    </source>
</evidence>
<evidence type="ECO:0000256" key="5">
    <source>
        <dbReference type="ARBA" id="ARBA00022989"/>
    </source>
</evidence>
<comment type="subunit">
    <text evidence="10">Probably interacts with PlsX.</text>
</comment>
<evidence type="ECO:0000256" key="6">
    <source>
        <dbReference type="ARBA" id="ARBA00023098"/>
    </source>
</evidence>
<dbReference type="AlphaFoldDB" id="A0A380MXE4"/>
<feature type="transmembrane region" description="Helical" evidence="10">
    <location>
        <begin position="158"/>
        <end position="179"/>
    </location>
</feature>
<dbReference type="SMART" id="SM01207">
    <property type="entry name" value="G3P_acyltransf"/>
    <property type="match status" value="1"/>
</dbReference>
<evidence type="ECO:0000313" key="11">
    <source>
        <dbReference type="EMBL" id="SUO96952.1"/>
    </source>
</evidence>
<evidence type="ECO:0000256" key="3">
    <source>
        <dbReference type="ARBA" id="ARBA00022679"/>
    </source>
</evidence>
<evidence type="ECO:0000256" key="10">
    <source>
        <dbReference type="HAMAP-Rule" id="MF_01043"/>
    </source>
</evidence>
<dbReference type="GO" id="GO:0005886">
    <property type="term" value="C:plasma membrane"/>
    <property type="evidence" value="ECO:0007669"/>
    <property type="project" value="UniProtKB-SubCell"/>
</dbReference>
<dbReference type="Pfam" id="PF02660">
    <property type="entry name" value="G3P_acyltransf"/>
    <property type="match status" value="1"/>
</dbReference>
<dbReference type="InterPro" id="IPR003811">
    <property type="entry name" value="G3P_acylTferase_PlsY"/>
</dbReference>
<keyword evidence="6 10" id="KW-0443">Lipid metabolism</keyword>
<evidence type="ECO:0000256" key="9">
    <source>
        <dbReference type="ARBA" id="ARBA00023264"/>
    </source>
</evidence>
<evidence type="ECO:0000256" key="2">
    <source>
        <dbReference type="ARBA" id="ARBA00022516"/>
    </source>
</evidence>
<comment type="similarity">
    <text evidence="10">Belongs to the PlsY family.</text>
</comment>
<evidence type="ECO:0000256" key="4">
    <source>
        <dbReference type="ARBA" id="ARBA00022692"/>
    </source>
</evidence>
<organism evidence="11 12">
    <name type="scientific">Suttonella indologenes</name>
    <dbReference type="NCBI Taxonomy" id="13276"/>
    <lineage>
        <taxon>Bacteria</taxon>
        <taxon>Pseudomonadati</taxon>
        <taxon>Pseudomonadota</taxon>
        <taxon>Gammaproteobacteria</taxon>
        <taxon>Cardiobacteriales</taxon>
        <taxon>Cardiobacteriaceae</taxon>
        <taxon>Suttonella</taxon>
    </lineage>
</organism>
<keyword evidence="1 10" id="KW-1003">Cell membrane</keyword>
<proteinExistence type="inferred from homology"/>
<keyword evidence="3 10" id="KW-0808">Transferase</keyword>
<comment type="subcellular location">
    <subcellularLocation>
        <location evidence="10">Cell membrane</location>
        <topology evidence="10">Multi-pass membrane protein</topology>
    </subcellularLocation>
</comment>
<keyword evidence="8 10" id="KW-0594">Phospholipid biosynthesis</keyword>
<accession>A0A380MXE4</accession>